<evidence type="ECO:0000313" key="1">
    <source>
        <dbReference type="EMBL" id="KAK9132104.1"/>
    </source>
</evidence>
<sequence>MLRPTSDIVHHKRWVPSTLSSILYLVMQLDPFQIGLDFSIVLYLAICGECVLHHFLFKPDRQGHQAVRICQENLININGRMPRSEEGVGTAEDGRRLVQRRVCKGIRRNDGPELELELNEAGTRSATPGFGRRLDLRGFSLIKDGLSFCGSNSWEHTTEGQPDSILQEIENMVRSFIEKTLMVECRDRHYKFDVVLKNISRLYGTKPILINKAVPGPTLYGREGDRVLVKVSVALSVGGWFFDRVGVSAIDCPYPCDNTCHNLVSK</sequence>
<gene>
    <name evidence="1" type="ORF">Scep_011632</name>
</gene>
<dbReference type="EMBL" id="JBBNAG010000005">
    <property type="protein sequence ID" value="KAK9132104.1"/>
    <property type="molecule type" value="Genomic_DNA"/>
</dbReference>
<comment type="caution">
    <text evidence="1">The sequence shown here is derived from an EMBL/GenBank/DDBJ whole genome shotgun (WGS) entry which is preliminary data.</text>
</comment>
<protein>
    <submittedName>
        <fullName evidence="1">Uncharacterized protein</fullName>
    </submittedName>
</protein>
<accession>A0AAP0JDP1</accession>
<dbReference type="AlphaFoldDB" id="A0AAP0JDP1"/>
<proteinExistence type="predicted"/>
<name>A0AAP0JDP1_9MAGN</name>
<dbReference type="Proteomes" id="UP001419268">
    <property type="component" value="Unassembled WGS sequence"/>
</dbReference>
<evidence type="ECO:0000313" key="2">
    <source>
        <dbReference type="Proteomes" id="UP001419268"/>
    </source>
</evidence>
<keyword evidence="2" id="KW-1185">Reference proteome</keyword>
<organism evidence="1 2">
    <name type="scientific">Stephania cephalantha</name>
    <dbReference type="NCBI Taxonomy" id="152367"/>
    <lineage>
        <taxon>Eukaryota</taxon>
        <taxon>Viridiplantae</taxon>
        <taxon>Streptophyta</taxon>
        <taxon>Embryophyta</taxon>
        <taxon>Tracheophyta</taxon>
        <taxon>Spermatophyta</taxon>
        <taxon>Magnoliopsida</taxon>
        <taxon>Ranunculales</taxon>
        <taxon>Menispermaceae</taxon>
        <taxon>Menispermoideae</taxon>
        <taxon>Cissampelideae</taxon>
        <taxon>Stephania</taxon>
    </lineage>
</organism>
<reference evidence="1 2" key="1">
    <citation type="submission" date="2024-01" db="EMBL/GenBank/DDBJ databases">
        <title>Genome assemblies of Stephania.</title>
        <authorList>
            <person name="Yang L."/>
        </authorList>
    </citation>
    <scope>NUCLEOTIDE SEQUENCE [LARGE SCALE GENOMIC DNA]</scope>
    <source>
        <strain evidence="1">JXDWG</strain>
        <tissue evidence="1">Leaf</tissue>
    </source>
</reference>